<sequence>MEYDFDLIGAESSPSTSDDEHISISLIQITDLSFLERRGTSLRVIEYPQDLIRQQTIIEQSAVFSIINGLCVQQRMMKCSIFRFIRYITIHGELYFIPQTQHRSSIQLAISCQHIQQQRLMIQAFIVRLRYSK</sequence>
<evidence type="ECO:0000313" key="1">
    <source>
        <dbReference type="EMBL" id="EST43261.1"/>
    </source>
</evidence>
<keyword evidence="3" id="KW-1185">Reference proteome</keyword>
<dbReference type="AlphaFoldDB" id="V6LHT9"/>
<organism evidence="1">
    <name type="scientific">Spironucleus salmonicida</name>
    <dbReference type="NCBI Taxonomy" id="348837"/>
    <lineage>
        <taxon>Eukaryota</taxon>
        <taxon>Metamonada</taxon>
        <taxon>Diplomonadida</taxon>
        <taxon>Hexamitidae</taxon>
        <taxon>Hexamitinae</taxon>
        <taxon>Spironucleus</taxon>
    </lineage>
</organism>
<dbReference type="Proteomes" id="UP000018208">
    <property type="component" value="Unassembled WGS sequence"/>
</dbReference>
<reference evidence="1 2" key="1">
    <citation type="journal article" date="2014" name="PLoS Genet.">
        <title>The Genome of Spironucleus salmonicida Highlights a Fish Pathogen Adapted to Fluctuating Environments.</title>
        <authorList>
            <person name="Xu F."/>
            <person name="Jerlstrom-Hultqvist J."/>
            <person name="Einarsson E."/>
            <person name="Astvaldsson A."/>
            <person name="Svard S.G."/>
            <person name="Andersson J.O."/>
        </authorList>
    </citation>
    <scope>NUCLEOTIDE SEQUENCE</scope>
    <source>
        <strain evidence="2">ATCC 50377</strain>
    </source>
</reference>
<dbReference type="VEuPathDB" id="GiardiaDB:SS50377_27449"/>
<dbReference type="EMBL" id="KI546139">
    <property type="protein sequence ID" value="EST43261.1"/>
    <property type="molecule type" value="Genomic_DNA"/>
</dbReference>
<evidence type="ECO:0000313" key="2">
    <source>
        <dbReference type="EMBL" id="KAH0571149.1"/>
    </source>
</evidence>
<protein>
    <submittedName>
        <fullName evidence="1">Uncharacterized protein</fullName>
    </submittedName>
</protein>
<proteinExistence type="predicted"/>
<accession>V6LHT9</accession>
<gene>
    <name evidence="1" type="ORF">SS50377_16925</name>
    <name evidence="2" type="ORF">SS50377_27449</name>
</gene>
<evidence type="ECO:0000313" key="3">
    <source>
        <dbReference type="Proteomes" id="UP000018208"/>
    </source>
</evidence>
<reference evidence="2" key="2">
    <citation type="submission" date="2020-12" db="EMBL/GenBank/DDBJ databases">
        <title>New Spironucleus salmonicida genome in near-complete chromosomes.</title>
        <authorList>
            <person name="Xu F."/>
            <person name="Kurt Z."/>
            <person name="Jimenez-Gonzalez A."/>
            <person name="Astvaldsson A."/>
            <person name="Andersson J.O."/>
            <person name="Svard S.G."/>
        </authorList>
    </citation>
    <scope>NUCLEOTIDE SEQUENCE</scope>
    <source>
        <strain evidence="2">ATCC 50377</strain>
    </source>
</reference>
<dbReference type="EMBL" id="AUWU02000007">
    <property type="protein sequence ID" value="KAH0571149.1"/>
    <property type="molecule type" value="Genomic_DNA"/>
</dbReference>
<name>V6LHT9_9EUKA</name>